<dbReference type="Proteomes" id="UP000590811">
    <property type="component" value="Unassembled WGS sequence"/>
</dbReference>
<dbReference type="InterPro" id="IPR013784">
    <property type="entry name" value="Carb-bd-like_fold"/>
</dbReference>
<evidence type="ECO:0000313" key="3">
    <source>
        <dbReference type="Proteomes" id="UP000590811"/>
    </source>
</evidence>
<comment type="caution">
    <text evidence="2">The sequence shown here is derived from an EMBL/GenBank/DDBJ whole genome shotgun (WGS) entry which is preliminary data.</text>
</comment>
<evidence type="ECO:0000256" key="1">
    <source>
        <dbReference type="SAM" id="SignalP"/>
    </source>
</evidence>
<name>A0A839Q3S1_9MICO</name>
<proteinExistence type="predicted"/>
<sequence>MRTALRRAGVAVVTSLLAATGLAAPTLASAEGTVAGATPATGTVTGVVRADATGRPVDGVCVTLFALPDPQPWNGLCAGCTDARGIFSADVPTGRYTARFTDDAGRFAEEFYDGRVALGGATTFAVRANRSTSLKASLAPGATLTGRAVDAATGSPLAGVCASADRGNAGDPVRAVSACTGADGRWRLAGLPAGRFALAFNLRGTSYTTWAFGASSQADATLIGVGVGRTRTVRDVALASAGTVTGRVTDAADQPVANAWVDLTGRFPGRAGAGEGPLAVETDADGRFTKTGVEPGTYRPLVYAADHEAFAPEWAGDADTPAAATPVSVTSGGQATVDFQVAPGGHLTVAVVEADGRPTTRSFIGFVRLASGESIGDFDIYNSSTSTSNALPGGSFVIQLQDPATGQSYWYDGATSQDDATPVTLGRGESKTITFHLP</sequence>
<gene>
    <name evidence="2" type="ORF">FHW14_002464</name>
</gene>
<dbReference type="EMBL" id="JACHVT010000005">
    <property type="protein sequence ID" value="MBB2987281.1"/>
    <property type="molecule type" value="Genomic_DNA"/>
</dbReference>
<evidence type="ECO:0000313" key="2">
    <source>
        <dbReference type="EMBL" id="MBB2987281.1"/>
    </source>
</evidence>
<feature type="signal peptide" evidence="1">
    <location>
        <begin position="1"/>
        <end position="30"/>
    </location>
</feature>
<feature type="chain" id="PRO_5032435016" description="Alpha-amylase" evidence="1">
    <location>
        <begin position="31"/>
        <end position="438"/>
    </location>
</feature>
<organism evidence="2 3">
    <name type="scientific">Terracoccus luteus</name>
    <dbReference type="NCBI Taxonomy" id="53356"/>
    <lineage>
        <taxon>Bacteria</taxon>
        <taxon>Bacillati</taxon>
        <taxon>Actinomycetota</taxon>
        <taxon>Actinomycetes</taxon>
        <taxon>Micrococcales</taxon>
        <taxon>Intrasporangiaceae</taxon>
        <taxon>Terracoccus</taxon>
    </lineage>
</organism>
<dbReference type="AlphaFoldDB" id="A0A839Q3S1"/>
<evidence type="ECO:0008006" key="4">
    <source>
        <dbReference type="Google" id="ProtNLM"/>
    </source>
</evidence>
<keyword evidence="1" id="KW-0732">Signal</keyword>
<protein>
    <recommendedName>
        <fullName evidence="4">Alpha-amylase</fullName>
    </recommendedName>
</protein>
<dbReference type="Gene3D" id="2.60.40.1120">
    <property type="entry name" value="Carboxypeptidase-like, regulatory domain"/>
    <property type="match status" value="1"/>
</dbReference>
<dbReference type="GO" id="GO:0030246">
    <property type="term" value="F:carbohydrate binding"/>
    <property type="evidence" value="ECO:0007669"/>
    <property type="project" value="InterPro"/>
</dbReference>
<dbReference type="SUPFAM" id="SSF49452">
    <property type="entry name" value="Starch-binding domain-like"/>
    <property type="match status" value="3"/>
</dbReference>
<dbReference type="Pfam" id="PF13620">
    <property type="entry name" value="CarboxypepD_reg"/>
    <property type="match status" value="1"/>
</dbReference>
<reference evidence="2 3" key="1">
    <citation type="submission" date="2020-08" db="EMBL/GenBank/DDBJ databases">
        <title>Genomic Encyclopedia of Type Strains, Phase IV (KMG-V): Genome sequencing to study the core and pangenomes of soil and plant-associated prokaryotes.</title>
        <authorList>
            <person name="Whitman W."/>
        </authorList>
    </citation>
    <scope>NUCLEOTIDE SEQUENCE [LARGE SCALE GENOMIC DNA]</scope>
    <source>
        <strain evidence="2 3">B3ACCR2</strain>
    </source>
</reference>
<dbReference type="RefSeq" id="WP_184510489.1">
    <property type="nucleotide sequence ID" value="NZ_JACHVT010000005.1"/>
</dbReference>
<accession>A0A839Q3S1</accession>